<dbReference type="SUPFAM" id="SSF90123">
    <property type="entry name" value="ABC transporter transmembrane region"/>
    <property type="match status" value="1"/>
</dbReference>
<evidence type="ECO:0000259" key="10">
    <source>
        <dbReference type="PROSITE" id="PS50929"/>
    </source>
</evidence>
<keyword evidence="7 9" id="KW-1133">Transmembrane helix</keyword>
<dbReference type="Pfam" id="PF00664">
    <property type="entry name" value="ABC_membrane"/>
    <property type="match status" value="1"/>
</dbReference>
<dbReference type="AlphaFoldDB" id="A0A5A8DQH5"/>
<evidence type="ECO:0000256" key="3">
    <source>
        <dbReference type="ARBA" id="ARBA00022448"/>
    </source>
</evidence>
<keyword evidence="8 9" id="KW-0472">Membrane</keyword>
<dbReference type="InterPro" id="IPR050173">
    <property type="entry name" value="ABC_transporter_C-like"/>
</dbReference>
<evidence type="ECO:0000256" key="4">
    <source>
        <dbReference type="ARBA" id="ARBA00022692"/>
    </source>
</evidence>
<proteinExistence type="inferred from homology"/>
<evidence type="ECO:0000313" key="12">
    <source>
        <dbReference type="Proteomes" id="UP000324907"/>
    </source>
</evidence>
<dbReference type="GO" id="GO:0016020">
    <property type="term" value="C:membrane"/>
    <property type="evidence" value="ECO:0007669"/>
    <property type="project" value="UniProtKB-SubCell"/>
</dbReference>
<dbReference type="GO" id="GO:0140359">
    <property type="term" value="F:ABC-type transporter activity"/>
    <property type="evidence" value="ECO:0007669"/>
    <property type="project" value="InterPro"/>
</dbReference>
<dbReference type="PROSITE" id="PS50929">
    <property type="entry name" value="ABC_TM1F"/>
    <property type="match status" value="1"/>
</dbReference>
<feature type="domain" description="ABC transmembrane type-1" evidence="10">
    <location>
        <begin position="1"/>
        <end position="261"/>
    </location>
</feature>
<sequence>MAPGDDGWTGLLVFSGLSCLAIALSTALTCAWARVGVTASRRAVDDATAHVLAASQRFHDNARPGDILARLGDDAEGMDVGLPSQMRQVTRAALAASAQLIAVAVGAPVALPLALVLAGVFGAFASKFRAVSREVSRAEAAAESPMMELVSAASLNAAALRAAGSALSEAEQRRFGLVMDQLGSTERAAWALDAWLGMRAEALGAVATAGLGAVALLARRGPLASSVPLGVEGLLYLLVTYAAGLTQTLEGLLGAVAEAEAEGASVERVLRFAEGALEDRDSGPWKDPLAASPAGLTLMQGPARLALLLALGAGVVAASGGAAAISDIRVMLRTHWPENWWLSLQRPDGVLEAIRLERCYLWTNQVNRGGPRSGVFSQVKFGPGPAEYPGATWSRLVSVSVFGFVEDDDGPSCVDGPITSPDFDTMMIQPGQMDFAEDGDIALIDVSGRSALQQFPTLTETLSSPEDNAWRKGPFGVADWCGTAQGEEPVLRRVEVGFNSIHDPLVLGSGAVGPYCQQVVALDKACNDSSLSDCQLLDVTTFYVDGNSKCVYAQRVEPASHWTLGVTKPGLQQPMWNSTLFAIDGTTARGRCGDVYGPQRTATVVSLQRVLSWEGQLQIDPTVFGVLANVSTTRPYPSPSPAPTPDPVPTVEPTPGGGITVDPTWGIIAAAASIPALLFFICVMAREICCIIPMQHSPHGVIRGEDLVNETTTSTTRTYSAETGTWSSSTSVTHVMRSEHESWTWCSGRVTDARVLYTPYGNLPMDGVIKPYRGSRFVGCSPRICGIIAVTVICSSTGSVGELLTIPMVLTCFILCIVCLFPPWLLICSMLRMAQNPKPREADAGPGATALMTPDYVKYNDLPGE</sequence>
<protein>
    <recommendedName>
        <fullName evidence="10">ABC transmembrane type-1 domain-containing protein</fullName>
    </recommendedName>
</protein>
<dbReference type="PANTHER" id="PTHR24223:SF456">
    <property type="entry name" value="MULTIDRUG RESISTANCE-ASSOCIATED PROTEIN LETHAL(2)03659"/>
    <property type="match status" value="1"/>
</dbReference>
<feature type="transmembrane region" description="Helical" evidence="9">
    <location>
        <begin position="92"/>
        <end position="125"/>
    </location>
</feature>
<keyword evidence="4 9" id="KW-0812">Transmembrane</keyword>
<feature type="transmembrane region" description="Helical" evidence="9">
    <location>
        <begin position="780"/>
        <end position="800"/>
    </location>
</feature>
<evidence type="ECO:0000256" key="2">
    <source>
        <dbReference type="ARBA" id="ARBA00009726"/>
    </source>
</evidence>
<feature type="transmembrane region" description="Helical" evidence="9">
    <location>
        <begin position="12"/>
        <end position="33"/>
    </location>
</feature>
<feature type="transmembrane region" description="Helical" evidence="9">
    <location>
        <begin position="665"/>
        <end position="685"/>
    </location>
</feature>
<evidence type="ECO:0000256" key="9">
    <source>
        <dbReference type="SAM" id="Phobius"/>
    </source>
</evidence>
<evidence type="ECO:0000256" key="8">
    <source>
        <dbReference type="ARBA" id="ARBA00023136"/>
    </source>
</evidence>
<name>A0A5A8DQH5_CAFRO</name>
<accession>A0A5A8DQH5</accession>
<dbReference type="InterPro" id="IPR011527">
    <property type="entry name" value="ABC1_TM_dom"/>
</dbReference>
<evidence type="ECO:0000256" key="5">
    <source>
        <dbReference type="ARBA" id="ARBA00022741"/>
    </source>
</evidence>
<dbReference type="EMBL" id="VLTL01000032">
    <property type="protein sequence ID" value="KAA0167662.1"/>
    <property type="molecule type" value="Genomic_DNA"/>
</dbReference>
<dbReference type="Gene3D" id="1.20.1560.10">
    <property type="entry name" value="ABC transporter type 1, transmembrane domain"/>
    <property type="match status" value="1"/>
</dbReference>
<dbReference type="InterPro" id="IPR036640">
    <property type="entry name" value="ABC1_TM_sf"/>
</dbReference>
<evidence type="ECO:0000256" key="7">
    <source>
        <dbReference type="ARBA" id="ARBA00022989"/>
    </source>
</evidence>
<dbReference type="Proteomes" id="UP000324907">
    <property type="component" value="Unassembled WGS sequence"/>
</dbReference>
<dbReference type="PANTHER" id="PTHR24223">
    <property type="entry name" value="ATP-BINDING CASSETTE SUB-FAMILY C"/>
    <property type="match status" value="1"/>
</dbReference>
<keyword evidence="6" id="KW-0067">ATP-binding</keyword>
<gene>
    <name evidence="11" type="ORF">FNF28_02730</name>
</gene>
<comment type="similarity">
    <text evidence="2">Belongs to the ABC transporter superfamily. ABCC family. Conjugate transporter (TC 3.A.1.208) subfamily.</text>
</comment>
<comment type="caution">
    <text evidence="11">The sequence shown here is derived from an EMBL/GenBank/DDBJ whole genome shotgun (WGS) entry which is preliminary data.</text>
</comment>
<evidence type="ECO:0000256" key="1">
    <source>
        <dbReference type="ARBA" id="ARBA00004141"/>
    </source>
</evidence>
<evidence type="ECO:0000256" key="6">
    <source>
        <dbReference type="ARBA" id="ARBA00022840"/>
    </source>
</evidence>
<keyword evidence="5" id="KW-0547">Nucleotide-binding</keyword>
<evidence type="ECO:0000313" key="11">
    <source>
        <dbReference type="EMBL" id="KAA0167662.1"/>
    </source>
</evidence>
<keyword evidence="3" id="KW-0813">Transport</keyword>
<reference evidence="11 12" key="1">
    <citation type="submission" date="2019-07" db="EMBL/GenBank/DDBJ databases">
        <title>Genomes of Cafeteria roenbergensis.</title>
        <authorList>
            <person name="Fischer M.G."/>
            <person name="Hackl T."/>
            <person name="Roman M."/>
        </authorList>
    </citation>
    <scope>NUCLEOTIDE SEQUENCE [LARGE SCALE GENOMIC DNA]</scope>
    <source>
        <strain evidence="11 12">RCC970-E3</strain>
    </source>
</reference>
<dbReference type="GO" id="GO:0005524">
    <property type="term" value="F:ATP binding"/>
    <property type="evidence" value="ECO:0007669"/>
    <property type="project" value="UniProtKB-KW"/>
</dbReference>
<feature type="transmembrane region" description="Helical" evidence="9">
    <location>
        <begin position="806"/>
        <end position="831"/>
    </location>
</feature>
<organism evidence="11 12">
    <name type="scientific">Cafeteria roenbergensis</name>
    <name type="common">Marine flagellate</name>
    <dbReference type="NCBI Taxonomy" id="33653"/>
    <lineage>
        <taxon>Eukaryota</taxon>
        <taxon>Sar</taxon>
        <taxon>Stramenopiles</taxon>
        <taxon>Bigyra</taxon>
        <taxon>Opalozoa</taxon>
        <taxon>Bicosoecida</taxon>
        <taxon>Cafeteriaceae</taxon>
        <taxon>Cafeteria</taxon>
    </lineage>
</organism>
<comment type="subcellular location">
    <subcellularLocation>
        <location evidence="1">Membrane</location>
        <topology evidence="1">Multi-pass membrane protein</topology>
    </subcellularLocation>
</comment>